<name>A0A183J9T4_9BILA</name>
<dbReference type="Proteomes" id="UP000270296">
    <property type="component" value="Unassembled WGS sequence"/>
</dbReference>
<dbReference type="GO" id="GO:0005615">
    <property type="term" value="C:extracellular space"/>
    <property type="evidence" value="ECO:0007669"/>
    <property type="project" value="TreeGrafter"/>
</dbReference>
<comment type="subcellular location">
    <subcellularLocation>
        <location evidence="1">Secreted</location>
    </subcellularLocation>
</comment>
<dbReference type="InterPro" id="IPR050098">
    <property type="entry name" value="TFPI/VKTCI-like"/>
</dbReference>
<evidence type="ECO:0000256" key="2">
    <source>
        <dbReference type="ARBA" id="ARBA00022525"/>
    </source>
</evidence>
<dbReference type="PROSITE" id="PS00280">
    <property type="entry name" value="BPTI_KUNITZ_1"/>
    <property type="match status" value="1"/>
</dbReference>
<keyword evidence="8" id="KW-1185">Reference proteome</keyword>
<evidence type="ECO:0000259" key="6">
    <source>
        <dbReference type="PROSITE" id="PS50279"/>
    </source>
</evidence>
<protein>
    <submittedName>
        <fullName evidence="9">Kunitz/Bovine pancreatic trypsin inhibitor domain protein</fullName>
    </submittedName>
</protein>
<keyword evidence="3" id="KW-0646">Protease inhibitor</keyword>
<dbReference type="InterPro" id="IPR036880">
    <property type="entry name" value="Kunitz_BPTI_sf"/>
</dbReference>
<evidence type="ECO:0000256" key="1">
    <source>
        <dbReference type="ARBA" id="ARBA00004613"/>
    </source>
</evidence>
<dbReference type="InterPro" id="IPR002223">
    <property type="entry name" value="Kunitz_BPTI"/>
</dbReference>
<dbReference type="Gene3D" id="4.10.410.10">
    <property type="entry name" value="Pancreatic trypsin inhibitor Kunitz domain"/>
    <property type="match status" value="2"/>
</dbReference>
<evidence type="ECO:0000256" key="3">
    <source>
        <dbReference type="ARBA" id="ARBA00022690"/>
    </source>
</evidence>
<keyword evidence="4" id="KW-0722">Serine protease inhibitor</keyword>
<reference evidence="9" key="1">
    <citation type="submission" date="2016-06" db="UniProtKB">
        <authorList>
            <consortium name="WormBaseParasite"/>
        </authorList>
    </citation>
    <scope>IDENTIFICATION</scope>
</reference>
<dbReference type="SUPFAM" id="SSF57362">
    <property type="entry name" value="BPTI-like"/>
    <property type="match status" value="2"/>
</dbReference>
<dbReference type="SMART" id="SM00131">
    <property type="entry name" value="KU"/>
    <property type="match status" value="2"/>
</dbReference>
<keyword evidence="2" id="KW-0964">Secreted</keyword>
<proteinExistence type="predicted"/>
<dbReference type="PRINTS" id="PR00759">
    <property type="entry name" value="BASICPTASE"/>
</dbReference>
<accession>A0A183J9T4</accession>
<feature type="domain" description="BPTI/Kunitz inhibitor" evidence="6">
    <location>
        <begin position="1"/>
        <end position="45"/>
    </location>
</feature>
<dbReference type="Pfam" id="PF00014">
    <property type="entry name" value="Kunitz_BPTI"/>
    <property type="match status" value="2"/>
</dbReference>
<dbReference type="InterPro" id="IPR020901">
    <property type="entry name" value="Prtase_inh_Kunz-CS"/>
</dbReference>
<evidence type="ECO:0000313" key="7">
    <source>
        <dbReference type="EMBL" id="VDP50405.1"/>
    </source>
</evidence>
<dbReference type="AlphaFoldDB" id="A0A183J9T4"/>
<dbReference type="PANTHER" id="PTHR10083">
    <property type="entry name" value="KUNITZ-TYPE PROTEASE INHIBITOR-RELATED"/>
    <property type="match status" value="1"/>
</dbReference>
<keyword evidence="5" id="KW-1015">Disulfide bond</keyword>
<dbReference type="PROSITE" id="PS50279">
    <property type="entry name" value="BPTI_KUNITZ_2"/>
    <property type="match status" value="2"/>
</dbReference>
<dbReference type="GO" id="GO:0004867">
    <property type="term" value="F:serine-type endopeptidase inhibitor activity"/>
    <property type="evidence" value="ECO:0007669"/>
    <property type="project" value="UniProtKB-KW"/>
</dbReference>
<dbReference type="FunFam" id="4.10.410.10:FF:000021">
    <property type="entry name" value="Serine protease inhibitor, putative"/>
    <property type="match status" value="1"/>
</dbReference>
<evidence type="ECO:0000313" key="8">
    <source>
        <dbReference type="Proteomes" id="UP000270296"/>
    </source>
</evidence>
<dbReference type="EMBL" id="UZAM01018355">
    <property type="protein sequence ID" value="VDP50405.1"/>
    <property type="molecule type" value="Genomic_DNA"/>
</dbReference>
<dbReference type="CDD" id="cd00109">
    <property type="entry name" value="Kunitz-type"/>
    <property type="match status" value="1"/>
</dbReference>
<evidence type="ECO:0000256" key="5">
    <source>
        <dbReference type="ARBA" id="ARBA00023157"/>
    </source>
</evidence>
<reference evidence="7 8" key="2">
    <citation type="submission" date="2018-11" db="EMBL/GenBank/DDBJ databases">
        <authorList>
            <consortium name="Pathogen Informatics"/>
        </authorList>
    </citation>
    <scope>NUCLEOTIDE SEQUENCE [LARGE SCALE GENOMIC DNA]</scope>
</reference>
<dbReference type="OrthoDB" id="4473401at2759"/>
<evidence type="ECO:0000313" key="9">
    <source>
        <dbReference type="WBParaSite" id="SBAD_0001304201-mRNA-1"/>
    </source>
</evidence>
<organism evidence="9">
    <name type="scientific">Soboliphyme baturini</name>
    <dbReference type="NCBI Taxonomy" id="241478"/>
    <lineage>
        <taxon>Eukaryota</taxon>
        <taxon>Metazoa</taxon>
        <taxon>Ecdysozoa</taxon>
        <taxon>Nematoda</taxon>
        <taxon>Enoplea</taxon>
        <taxon>Dorylaimia</taxon>
        <taxon>Dioctophymatida</taxon>
        <taxon>Dioctophymatoidea</taxon>
        <taxon>Soboliphymatidae</taxon>
        <taxon>Soboliphyme</taxon>
    </lineage>
</organism>
<dbReference type="PANTHER" id="PTHR10083:SF381">
    <property type="entry name" value="BPTI_KUNITZ INHIBITOR DOMAIN-CONTAINING PROTEIN"/>
    <property type="match status" value="1"/>
</dbReference>
<sequence>MGPCRGANTRWFYQPSTRTCQPFLYGGCKGNENNFLSRQECETICFPTREPTDDQCSLPSEPGNCLAYVQRWYYDAQRGQCYKFVYGGCNGNGNNFKTYDECMARCSPF</sequence>
<evidence type="ECO:0000256" key="4">
    <source>
        <dbReference type="ARBA" id="ARBA00022900"/>
    </source>
</evidence>
<gene>
    <name evidence="7" type="ORF">SBAD_LOCUS12632</name>
</gene>
<feature type="domain" description="BPTI/Kunitz inhibitor" evidence="6">
    <location>
        <begin position="56"/>
        <end position="106"/>
    </location>
</feature>
<dbReference type="WBParaSite" id="SBAD_0001304201-mRNA-1">
    <property type="protein sequence ID" value="SBAD_0001304201-mRNA-1"/>
    <property type="gene ID" value="SBAD_0001304201"/>
</dbReference>